<evidence type="ECO:0000256" key="2">
    <source>
        <dbReference type="SAM" id="MobiDB-lite"/>
    </source>
</evidence>
<proteinExistence type="predicted"/>
<dbReference type="NCBIfam" id="TIGR01554">
    <property type="entry name" value="major_cap_HK97"/>
    <property type="match status" value="1"/>
</dbReference>
<dbReference type="SUPFAM" id="SSF56563">
    <property type="entry name" value="Major capsid protein gp5"/>
    <property type="match status" value="1"/>
</dbReference>
<evidence type="ECO:0000313" key="4">
    <source>
        <dbReference type="EMBL" id="SFT04139.1"/>
    </source>
</evidence>
<reference evidence="5" key="1">
    <citation type="submission" date="2016-10" db="EMBL/GenBank/DDBJ databases">
        <authorList>
            <person name="Varghese N."/>
            <person name="Submissions S."/>
        </authorList>
    </citation>
    <scope>NUCLEOTIDE SEQUENCE [LARGE SCALE GENOMIC DNA]</scope>
    <source>
        <strain evidence="5">DSM 45789</strain>
    </source>
</reference>
<feature type="region of interest" description="Disordered" evidence="2">
    <location>
        <begin position="43"/>
        <end position="90"/>
    </location>
</feature>
<accession>A0A1I6URQ8</accession>
<dbReference type="OrthoDB" id="1937417at2"/>
<dbReference type="InterPro" id="IPR024455">
    <property type="entry name" value="Phage_capsid"/>
</dbReference>
<gene>
    <name evidence="4" type="ORF">SAMN05444972_11942</name>
</gene>
<dbReference type="Pfam" id="PF05065">
    <property type="entry name" value="Phage_capsid"/>
    <property type="match status" value="1"/>
</dbReference>
<dbReference type="InterPro" id="IPR054612">
    <property type="entry name" value="Phage_capsid-like_C"/>
</dbReference>
<dbReference type="AlphaFoldDB" id="A0A1I6URQ8"/>
<evidence type="ECO:0000313" key="5">
    <source>
        <dbReference type="Proteomes" id="UP000198660"/>
    </source>
</evidence>
<dbReference type="RefSeq" id="WP_091839797.1">
    <property type="nucleotide sequence ID" value="NZ_FPAA01000019.1"/>
</dbReference>
<name>A0A1I6URQ8_9BACL</name>
<evidence type="ECO:0000259" key="3">
    <source>
        <dbReference type="Pfam" id="PF05065"/>
    </source>
</evidence>
<protein>
    <submittedName>
        <fullName evidence="4">Phage major capsid protein, HK97 family</fullName>
    </submittedName>
</protein>
<dbReference type="Proteomes" id="UP000198660">
    <property type="component" value="Unassembled WGS sequence"/>
</dbReference>
<organism evidence="4 5">
    <name type="scientific">Marininema halotolerans</name>
    <dbReference type="NCBI Taxonomy" id="1155944"/>
    <lineage>
        <taxon>Bacteria</taxon>
        <taxon>Bacillati</taxon>
        <taxon>Bacillota</taxon>
        <taxon>Bacilli</taxon>
        <taxon>Bacillales</taxon>
        <taxon>Thermoactinomycetaceae</taxon>
        <taxon>Marininema</taxon>
    </lineage>
</organism>
<dbReference type="EMBL" id="FPAA01000019">
    <property type="protein sequence ID" value="SFT04139.1"/>
    <property type="molecule type" value="Genomic_DNA"/>
</dbReference>
<feature type="domain" description="Phage capsid-like C-terminal" evidence="3">
    <location>
        <begin position="130"/>
        <end position="381"/>
    </location>
</feature>
<comment type="subcellular location">
    <subcellularLocation>
        <location evidence="1">Virion</location>
    </subcellularLocation>
</comment>
<keyword evidence="5" id="KW-1185">Reference proteome</keyword>
<evidence type="ECO:0000256" key="1">
    <source>
        <dbReference type="ARBA" id="ARBA00004328"/>
    </source>
</evidence>
<sequence length="388" mass="43620">MATIYQMKQNLGELGAELTHYGDEIRSKAGDPNFKIEELRELKNKQAETEERYNMLKSEIEKKESEERDRIESQQKRENPLSGAENKEQRTVEAKADLIRSAILSKDMNQETRNLLGALPAPHASGGDKFLPTTLSNELIHEPFVDNPLRGNIRISNVTGLEVPRISFTIDDDNFIGDEETAKEIKVNGDKVSFGRNKFKVKVTISDTVLHGSPLQLVSYVENSLRSGLAAKEKKVSFASSPIKGEELMSFYSTENGIKEVEGESLYEAIVQSAADLHEDFRQNAKIVMRYSDYTSILKYLANSSSTFYGVPPETILGYPVIYCDYATTPIVGDFNYAQLNYDGALVYDSDKNVDKGEYLFVLTGWLDQKILLKSAFRRAKVIVPPTK</sequence>